<dbReference type="InterPro" id="IPR002347">
    <property type="entry name" value="SDR_fam"/>
</dbReference>
<evidence type="ECO:0008006" key="7">
    <source>
        <dbReference type="Google" id="ProtNLM"/>
    </source>
</evidence>
<evidence type="ECO:0000256" key="2">
    <source>
        <dbReference type="ARBA" id="ARBA00023002"/>
    </source>
</evidence>
<dbReference type="Proteomes" id="UP001634393">
    <property type="component" value="Unassembled WGS sequence"/>
</dbReference>
<accession>A0ABD3SKQ0</accession>
<comment type="similarity">
    <text evidence="1 3">Belongs to the short-chain dehydrogenases/reductases (SDR) family.</text>
</comment>
<keyword evidence="4" id="KW-0472">Membrane</keyword>
<feature type="transmembrane region" description="Helical" evidence="4">
    <location>
        <begin position="12"/>
        <end position="34"/>
    </location>
</feature>
<keyword evidence="2" id="KW-0560">Oxidoreductase</keyword>
<evidence type="ECO:0000256" key="3">
    <source>
        <dbReference type="RuleBase" id="RU000363"/>
    </source>
</evidence>
<keyword evidence="4" id="KW-1133">Transmembrane helix</keyword>
<evidence type="ECO:0000256" key="1">
    <source>
        <dbReference type="ARBA" id="ARBA00006484"/>
    </source>
</evidence>
<dbReference type="Pfam" id="PF00106">
    <property type="entry name" value="adh_short"/>
    <property type="match status" value="1"/>
</dbReference>
<evidence type="ECO:0000313" key="6">
    <source>
        <dbReference type="Proteomes" id="UP001634393"/>
    </source>
</evidence>
<keyword evidence="4" id="KW-0812">Transmembrane</keyword>
<dbReference type="CDD" id="cd05327">
    <property type="entry name" value="retinol-DH_like_SDR_c_like"/>
    <property type="match status" value="1"/>
</dbReference>
<dbReference type="PANTHER" id="PTHR24320">
    <property type="entry name" value="RETINOL DEHYDROGENASE"/>
    <property type="match status" value="1"/>
</dbReference>
<dbReference type="PRINTS" id="PR00081">
    <property type="entry name" value="GDHRDH"/>
</dbReference>
<dbReference type="GO" id="GO:0016491">
    <property type="term" value="F:oxidoreductase activity"/>
    <property type="evidence" value="ECO:0007669"/>
    <property type="project" value="UniProtKB-KW"/>
</dbReference>
<dbReference type="PANTHER" id="PTHR24320:SF198">
    <property type="entry name" value="NAD(P)-BINDING ROSSMANN-FOLD SUPERFAMILY PROTEIN"/>
    <property type="match status" value="1"/>
</dbReference>
<protein>
    <recommendedName>
        <fullName evidence="7">Short-chain dehydrogenase TIC 32, chloroplastic-like</fullName>
    </recommendedName>
</protein>
<organism evidence="5 6">
    <name type="scientific">Penstemon smallii</name>
    <dbReference type="NCBI Taxonomy" id="265156"/>
    <lineage>
        <taxon>Eukaryota</taxon>
        <taxon>Viridiplantae</taxon>
        <taxon>Streptophyta</taxon>
        <taxon>Embryophyta</taxon>
        <taxon>Tracheophyta</taxon>
        <taxon>Spermatophyta</taxon>
        <taxon>Magnoliopsida</taxon>
        <taxon>eudicotyledons</taxon>
        <taxon>Gunneridae</taxon>
        <taxon>Pentapetalae</taxon>
        <taxon>asterids</taxon>
        <taxon>lamiids</taxon>
        <taxon>Lamiales</taxon>
        <taxon>Plantaginaceae</taxon>
        <taxon>Cheloneae</taxon>
        <taxon>Penstemon</taxon>
    </lineage>
</organism>
<keyword evidence="6" id="KW-1185">Reference proteome</keyword>
<evidence type="ECO:0000256" key="4">
    <source>
        <dbReference type="SAM" id="Phobius"/>
    </source>
</evidence>
<dbReference type="SUPFAM" id="SSF51735">
    <property type="entry name" value="NAD(P)-binding Rossmann-fold domains"/>
    <property type="match status" value="1"/>
</dbReference>
<dbReference type="Gene3D" id="3.40.50.720">
    <property type="entry name" value="NAD(P)-binding Rossmann-like Domain"/>
    <property type="match status" value="1"/>
</dbReference>
<proteinExistence type="inferred from homology"/>
<comment type="caution">
    <text evidence="5">The sequence shown here is derived from an EMBL/GenBank/DDBJ whole genome shotgun (WGS) entry which is preliminary data.</text>
</comment>
<reference evidence="5 6" key="1">
    <citation type="submission" date="2024-12" db="EMBL/GenBank/DDBJ databases">
        <title>The unique morphological basis and parallel evolutionary history of personate flowers in Penstemon.</title>
        <authorList>
            <person name="Depatie T.H."/>
            <person name="Wessinger C.A."/>
        </authorList>
    </citation>
    <scope>NUCLEOTIDE SEQUENCE [LARGE SCALE GENOMIC DNA]</scope>
    <source>
        <strain evidence="5">WTNN_2</strain>
        <tissue evidence="5">Leaf</tissue>
    </source>
</reference>
<sequence length="371" mass="40720">MYFTIYIWPSSIIASILVCKAIIIIIIIIIISLVPSMKATLKYLAGIRGPNGYGSKTTAEQVVEDSMSPSLKLTAIVTGATSGIGAETARVLAKRGVRVVIPARNLRKAEKLKESIEKESPEAEIIISEIDLSSFASIQRFCSEFLSLGLPLHILINNAGKYSPKLEFSEDKIELTFATNYLGHFLLTEMLLGKIVDTASETGIEGRIVNVSSVIHTWVNTRNFSFTKLLNPKSYNGARAYAQSKVANILHAKELSRQLKARKANVTINAVHPGIVKTGIVRDYRGFITDSLYFMASKLLKSTSQGAATTCYVALSPKVGGLSGKYFADCNESHCSDLANEEIEARKLWEQTRALIQRRLVPQNVEFSAAK</sequence>
<dbReference type="EMBL" id="JBJXBP010000006">
    <property type="protein sequence ID" value="KAL3824872.1"/>
    <property type="molecule type" value="Genomic_DNA"/>
</dbReference>
<gene>
    <name evidence="5" type="ORF">ACJIZ3_020901</name>
</gene>
<dbReference type="InterPro" id="IPR036291">
    <property type="entry name" value="NAD(P)-bd_dom_sf"/>
</dbReference>
<name>A0ABD3SKQ0_9LAMI</name>
<dbReference type="PRINTS" id="PR00080">
    <property type="entry name" value="SDRFAMILY"/>
</dbReference>
<evidence type="ECO:0000313" key="5">
    <source>
        <dbReference type="EMBL" id="KAL3824872.1"/>
    </source>
</evidence>
<dbReference type="AlphaFoldDB" id="A0ABD3SKQ0"/>